<dbReference type="GO" id="GO:0012505">
    <property type="term" value="C:endomembrane system"/>
    <property type="evidence" value="ECO:0007669"/>
    <property type="project" value="UniProtKB-SubCell"/>
</dbReference>
<gene>
    <name evidence="11" type="ORF">RUM43_013901</name>
</gene>
<dbReference type="InterPro" id="IPR052840">
    <property type="entry name" value="U7_snRNA_Sm-like"/>
</dbReference>
<keyword evidence="6" id="KW-0449">Lipoprotein</keyword>
<feature type="compositionally biased region" description="Polar residues" evidence="9">
    <location>
        <begin position="1"/>
        <end position="17"/>
    </location>
</feature>
<sequence length="367" mass="42703">MAPSVETNCRSNPSKNLPSEDGIVSNNSELNFRGDDYSEKMENERPTEVGEKSKTYRTERSFYTRKEEAAAIRHKFPTKVPIIVDRFHKEASLPRLERCRFLAPQEITMSQFVTIIRNRMKLGSNQAFYLLVNNRSMLSLSKTLAEIYKDHKEKDGFLYMTYASQEVFEVQQIIEAELKNIYYIEELVNVINSRTNLFKILKKQRFTVGTPSYETVLVEMDSTIPIHFSKKETFYLHNSLLCLVKAMENRYTTVDLRNEMCVTGKVTEVDGYMNIVISDATLYDTDGECQYFPNLHIQARNIRNVHIPDNISIKKAINSVLFKKMEKTDKKLSFKQSRAKKQHKETLKLIEEAKKEKAIEKAKTVEK</sequence>
<comment type="caution">
    <text evidence="11">The sequence shown here is derived from an EMBL/GenBank/DDBJ whole genome shotgun (WGS) entry which is preliminary data.</text>
</comment>
<dbReference type="PANTHER" id="PTHR21196:SF1">
    <property type="entry name" value="U7 SNRNA-ASSOCIATED SM-LIKE PROTEIN LSM10"/>
    <property type="match status" value="1"/>
</dbReference>
<evidence type="ECO:0000256" key="3">
    <source>
        <dbReference type="ARBA" id="ARBA00022490"/>
    </source>
</evidence>
<evidence type="ECO:0000256" key="7">
    <source>
        <dbReference type="ARBA" id="ARBA00023329"/>
    </source>
</evidence>
<dbReference type="GO" id="GO:0006398">
    <property type="term" value="P:mRNA 3'-end processing by stem-loop binding and cleavage"/>
    <property type="evidence" value="ECO:0007669"/>
    <property type="project" value="TreeGrafter"/>
</dbReference>
<evidence type="ECO:0000256" key="9">
    <source>
        <dbReference type="SAM" id="MobiDB-lite"/>
    </source>
</evidence>
<dbReference type="PANTHER" id="PTHR21196">
    <property type="entry name" value="U7 SNRNA-ASSOCIATED SM-LIKE PROTEIN LSM10"/>
    <property type="match status" value="1"/>
</dbReference>
<organism evidence="11 12">
    <name type="scientific">Polyplax serrata</name>
    <name type="common">Common mouse louse</name>
    <dbReference type="NCBI Taxonomy" id="468196"/>
    <lineage>
        <taxon>Eukaryota</taxon>
        <taxon>Metazoa</taxon>
        <taxon>Ecdysozoa</taxon>
        <taxon>Arthropoda</taxon>
        <taxon>Hexapoda</taxon>
        <taxon>Insecta</taxon>
        <taxon>Pterygota</taxon>
        <taxon>Neoptera</taxon>
        <taxon>Paraneoptera</taxon>
        <taxon>Psocodea</taxon>
        <taxon>Troctomorpha</taxon>
        <taxon>Phthiraptera</taxon>
        <taxon>Anoplura</taxon>
        <taxon>Polyplacidae</taxon>
        <taxon>Polyplax</taxon>
    </lineage>
</organism>
<dbReference type="FunFam" id="3.10.20.90:FF:000149">
    <property type="entry name" value="microtubule-associated proteins 1A/1B light chain 3C"/>
    <property type="match status" value="1"/>
</dbReference>
<dbReference type="GO" id="GO:0071254">
    <property type="term" value="C:cytoplasmic U snRNP body"/>
    <property type="evidence" value="ECO:0007669"/>
    <property type="project" value="TreeGrafter"/>
</dbReference>
<evidence type="ECO:0000313" key="11">
    <source>
        <dbReference type="EMBL" id="KAK6631835.1"/>
    </source>
</evidence>
<evidence type="ECO:0000256" key="6">
    <source>
        <dbReference type="ARBA" id="ARBA00023288"/>
    </source>
</evidence>
<dbReference type="InterPro" id="IPR004241">
    <property type="entry name" value="Atg8-like"/>
</dbReference>
<protein>
    <recommendedName>
        <fullName evidence="10">Sm domain-containing protein</fullName>
    </recommendedName>
</protein>
<comment type="similarity">
    <text evidence="2">Belongs to the ATG8 family.</text>
</comment>
<keyword evidence="3" id="KW-0963">Cytoplasm</keyword>
<feature type="region of interest" description="Disordered" evidence="9">
    <location>
        <begin position="1"/>
        <end position="53"/>
    </location>
</feature>
<dbReference type="GO" id="GO:0006950">
    <property type="term" value="P:response to stress"/>
    <property type="evidence" value="ECO:0007669"/>
    <property type="project" value="UniProtKB-ARBA"/>
</dbReference>
<dbReference type="Gene3D" id="3.10.20.90">
    <property type="entry name" value="Phosphatidylinositol 3-kinase Catalytic Subunit, Chain A, domain 1"/>
    <property type="match status" value="1"/>
</dbReference>
<dbReference type="Proteomes" id="UP001372834">
    <property type="component" value="Unassembled WGS sequence"/>
</dbReference>
<dbReference type="GO" id="GO:0031410">
    <property type="term" value="C:cytoplasmic vesicle"/>
    <property type="evidence" value="ECO:0007669"/>
    <property type="project" value="UniProtKB-KW"/>
</dbReference>
<keyword evidence="7" id="KW-0968">Cytoplasmic vesicle</keyword>
<accession>A0AAN8P098</accession>
<dbReference type="Gene3D" id="2.30.30.100">
    <property type="match status" value="1"/>
</dbReference>
<dbReference type="GO" id="GO:0016236">
    <property type="term" value="P:macroautophagy"/>
    <property type="evidence" value="ECO:0007669"/>
    <property type="project" value="UniProtKB-ARBA"/>
</dbReference>
<evidence type="ECO:0000313" key="12">
    <source>
        <dbReference type="Proteomes" id="UP001372834"/>
    </source>
</evidence>
<dbReference type="GO" id="GO:0071209">
    <property type="term" value="F:U7 snRNA binding"/>
    <property type="evidence" value="ECO:0007669"/>
    <property type="project" value="TreeGrafter"/>
</dbReference>
<evidence type="ECO:0000256" key="1">
    <source>
        <dbReference type="ARBA" id="ARBA00004419"/>
    </source>
</evidence>
<feature type="domain" description="Sm" evidence="10">
    <location>
        <begin position="245"/>
        <end position="305"/>
    </location>
</feature>
<dbReference type="Pfam" id="PF01423">
    <property type="entry name" value="LSM"/>
    <property type="match status" value="1"/>
</dbReference>
<feature type="compositionally biased region" description="Basic and acidic residues" evidence="9">
    <location>
        <begin position="32"/>
        <end position="53"/>
    </location>
</feature>
<dbReference type="CDD" id="cd01733">
    <property type="entry name" value="LSm10"/>
    <property type="match status" value="1"/>
</dbReference>
<dbReference type="EMBL" id="JAWJWE010000008">
    <property type="protein sequence ID" value="KAK6631835.1"/>
    <property type="molecule type" value="Genomic_DNA"/>
</dbReference>
<dbReference type="SUPFAM" id="SSF54236">
    <property type="entry name" value="Ubiquitin-like"/>
    <property type="match status" value="1"/>
</dbReference>
<dbReference type="SUPFAM" id="SSF50182">
    <property type="entry name" value="Sm-like ribonucleoproteins"/>
    <property type="match status" value="1"/>
</dbReference>
<dbReference type="GO" id="GO:0071208">
    <property type="term" value="F:histone pre-mRNA DCP binding"/>
    <property type="evidence" value="ECO:0007669"/>
    <property type="project" value="TreeGrafter"/>
</dbReference>
<dbReference type="Pfam" id="PF02991">
    <property type="entry name" value="ATG8"/>
    <property type="match status" value="1"/>
</dbReference>
<dbReference type="GO" id="GO:0016604">
    <property type="term" value="C:nuclear body"/>
    <property type="evidence" value="ECO:0007669"/>
    <property type="project" value="TreeGrafter"/>
</dbReference>
<evidence type="ECO:0000256" key="4">
    <source>
        <dbReference type="ARBA" id="ARBA00023006"/>
    </source>
</evidence>
<evidence type="ECO:0000256" key="8">
    <source>
        <dbReference type="ARBA" id="ARBA00037868"/>
    </source>
</evidence>
<name>A0AAN8P098_POLSC</name>
<dbReference type="InterPro" id="IPR010920">
    <property type="entry name" value="LSM_dom_sf"/>
</dbReference>
<dbReference type="GO" id="GO:0005776">
    <property type="term" value="C:autophagosome"/>
    <property type="evidence" value="ECO:0007669"/>
    <property type="project" value="UniProtKB-SubCell"/>
</dbReference>
<keyword evidence="4" id="KW-0072">Autophagy</keyword>
<comment type="subcellular location">
    <subcellularLocation>
        <location evidence="1">Cytoplasmic vesicle</location>
        <location evidence="1">Autophagosome</location>
    </subcellularLocation>
    <subcellularLocation>
        <location evidence="8">Endomembrane system</location>
        <topology evidence="8">Lipid-anchor</topology>
    </subcellularLocation>
</comment>
<dbReference type="InterPro" id="IPR001163">
    <property type="entry name" value="Sm_dom_euk/arc"/>
</dbReference>
<dbReference type="AlphaFoldDB" id="A0AAN8P098"/>
<dbReference type="InterPro" id="IPR029071">
    <property type="entry name" value="Ubiquitin-like_domsf"/>
</dbReference>
<reference evidence="11 12" key="1">
    <citation type="submission" date="2023-10" db="EMBL/GenBank/DDBJ databases">
        <title>Genomes of two closely related lineages of the louse Polyplax serrata with different host specificities.</title>
        <authorList>
            <person name="Martinu J."/>
            <person name="Tarabai H."/>
            <person name="Stefka J."/>
            <person name="Hypsa V."/>
        </authorList>
    </citation>
    <scope>NUCLEOTIDE SEQUENCE [LARGE SCALE GENOMIC DNA]</scope>
    <source>
        <strain evidence="11">HR10_N</strain>
    </source>
</reference>
<evidence type="ECO:0000259" key="10">
    <source>
        <dbReference type="Pfam" id="PF01423"/>
    </source>
</evidence>
<keyword evidence="5" id="KW-0472">Membrane</keyword>
<evidence type="ECO:0000256" key="2">
    <source>
        <dbReference type="ARBA" id="ARBA00007293"/>
    </source>
</evidence>
<proteinExistence type="inferred from homology"/>
<evidence type="ECO:0000256" key="5">
    <source>
        <dbReference type="ARBA" id="ARBA00023136"/>
    </source>
</evidence>